<feature type="transmembrane region" description="Helical" evidence="1">
    <location>
        <begin position="160"/>
        <end position="177"/>
    </location>
</feature>
<sequence length="223" mass="25694">MFLLLLPRSLVNILTLISVVEYRRYLMKKKSDKAKTRKYANIGLGIGLFISVLSYVYDVVYSFDAIPLLAIWTILFFIVDIFTFFLLPILQIYLLLRVNFHISTNKNAPQTQQLLITRVRALMLMIYNLITIMATLVLIGTNFESFNSNEVRDLSMPIQLIHLFLYPFSMPLLYLTIRFEHYLCRHMPPATQVSPALSSVSNPSGISAKQMTKLDENASFVNR</sequence>
<keyword evidence="1" id="KW-1133">Transmembrane helix</keyword>
<feature type="transmembrane region" description="Helical" evidence="1">
    <location>
        <begin position="38"/>
        <end position="57"/>
    </location>
</feature>
<feature type="transmembrane region" description="Helical" evidence="1">
    <location>
        <begin position="69"/>
        <end position="96"/>
    </location>
</feature>
<dbReference type="OrthoDB" id="5814146at2759"/>
<evidence type="ECO:0000313" key="2">
    <source>
        <dbReference type="EMBL" id="PAV89790.1"/>
    </source>
</evidence>
<accession>A0A2A2LUC9</accession>
<proteinExistence type="predicted"/>
<comment type="caution">
    <text evidence="2">The sequence shown here is derived from an EMBL/GenBank/DDBJ whole genome shotgun (WGS) entry which is preliminary data.</text>
</comment>
<protein>
    <submittedName>
        <fullName evidence="2">Uncharacterized protein</fullName>
    </submittedName>
</protein>
<dbReference type="AlphaFoldDB" id="A0A2A2LUC9"/>
<dbReference type="EMBL" id="LIAE01006431">
    <property type="protein sequence ID" value="PAV89790.1"/>
    <property type="molecule type" value="Genomic_DNA"/>
</dbReference>
<keyword evidence="1" id="KW-0472">Membrane</keyword>
<keyword evidence="1" id="KW-0812">Transmembrane</keyword>
<dbReference type="Proteomes" id="UP000218231">
    <property type="component" value="Unassembled WGS sequence"/>
</dbReference>
<gene>
    <name evidence="2" type="ORF">WR25_22444</name>
</gene>
<name>A0A2A2LUC9_9BILA</name>
<keyword evidence="3" id="KW-1185">Reference proteome</keyword>
<feature type="transmembrane region" description="Helical" evidence="1">
    <location>
        <begin position="6"/>
        <end position="26"/>
    </location>
</feature>
<evidence type="ECO:0000256" key="1">
    <source>
        <dbReference type="SAM" id="Phobius"/>
    </source>
</evidence>
<evidence type="ECO:0000313" key="3">
    <source>
        <dbReference type="Proteomes" id="UP000218231"/>
    </source>
</evidence>
<organism evidence="2 3">
    <name type="scientific">Diploscapter pachys</name>
    <dbReference type="NCBI Taxonomy" id="2018661"/>
    <lineage>
        <taxon>Eukaryota</taxon>
        <taxon>Metazoa</taxon>
        <taxon>Ecdysozoa</taxon>
        <taxon>Nematoda</taxon>
        <taxon>Chromadorea</taxon>
        <taxon>Rhabditida</taxon>
        <taxon>Rhabditina</taxon>
        <taxon>Rhabditomorpha</taxon>
        <taxon>Rhabditoidea</taxon>
        <taxon>Rhabditidae</taxon>
        <taxon>Diploscapter</taxon>
    </lineage>
</organism>
<reference evidence="2 3" key="1">
    <citation type="journal article" date="2017" name="Curr. Biol.">
        <title>Genome architecture and evolution of a unichromosomal asexual nematode.</title>
        <authorList>
            <person name="Fradin H."/>
            <person name="Zegar C."/>
            <person name="Gutwein M."/>
            <person name="Lucas J."/>
            <person name="Kovtun M."/>
            <person name="Corcoran D."/>
            <person name="Baugh L.R."/>
            <person name="Kiontke K."/>
            <person name="Gunsalus K."/>
            <person name="Fitch D.H."/>
            <person name="Piano F."/>
        </authorList>
    </citation>
    <scope>NUCLEOTIDE SEQUENCE [LARGE SCALE GENOMIC DNA]</scope>
    <source>
        <strain evidence="2">PF1309</strain>
    </source>
</reference>
<feature type="transmembrane region" description="Helical" evidence="1">
    <location>
        <begin position="121"/>
        <end position="140"/>
    </location>
</feature>